<dbReference type="PANTHER" id="PTHR21580:SF57">
    <property type="entry name" value="OUTER DENSE FIBER OF SPERM TAILS 3-LIKE 2-RELATED"/>
    <property type="match status" value="1"/>
</dbReference>
<keyword evidence="3" id="KW-1185">Reference proteome</keyword>
<dbReference type="InterPro" id="IPR010736">
    <property type="entry name" value="SHIPPO-rpt"/>
</dbReference>
<dbReference type="AlphaFoldDB" id="A0AAN9VG76"/>
<reference evidence="2 3" key="1">
    <citation type="submission" date="2024-03" db="EMBL/GenBank/DDBJ databases">
        <title>The genome assembly and annotation of the cricket Gryllus longicercus Weissman &amp; Gray.</title>
        <authorList>
            <person name="Szrajer S."/>
            <person name="Gray D."/>
            <person name="Ylla G."/>
        </authorList>
    </citation>
    <scope>NUCLEOTIDE SEQUENCE [LARGE SCALE GENOMIC DNA]</scope>
    <source>
        <strain evidence="2">DAG 2021-001</strain>
        <tissue evidence="2">Whole body minus gut</tissue>
    </source>
</reference>
<gene>
    <name evidence="1" type="ORF">R5R35_007289</name>
    <name evidence="2" type="ORF">R5R35_009571</name>
</gene>
<sequence>MDPLYKIVTPGPQYAIEKNYTRYGKDGTPAYTMRPKTFIMSRLQIPGPGAHSPELCPRMKEIRPPAYSMSSRTNPRKVHDNPSPAQYELPKYLGPNIPLKPSLPAYSLGNRERGVTAFPTPSPSEYTPVMTEIYKRRYPQYTMGARLMFGCDRTPRPGPAAYYPTFNQCREPPNFSFGIKHSRYMKPVILECDN</sequence>
<proteinExistence type="predicted"/>
<dbReference type="EMBL" id="JAZDUA010000207">
    <property type="protein sequence ID" value="KAK7864319.1"/>
    <property type="molecule type" value="Genomic_DNA"/>
</dbReference>
<dbReference type="Proteomes" id="UP001378592">
    <property type="component" value="Unassembled WGS sequence"/>
</dbReference>
<dbReference type="EMBL" id="JAZDUA010000716">
    <property type="protein sequence ID" value="KAK7789715.1"/>
    <property type="molecule type" value="Genomic_DNA"/>
</dbReference>
<dbReference type="GO" id="GO:0005856">
    <property type="term" value="C:cytoskeleton"/>
    <property type="evidence" value="ECO:0007669"/>
    <property type="project" value="TreeGrafter"/>
</dbReference>
<name>A0AAN9VG76_9ORTH</name>
<evidence type="ECO:0000313" key="2">
    <source>
        <dbReference type="EMBL" id="KAK7864319.1"/>
    </source>
</evidence>
<comment type="caution">
    <text evidence="2">The sequence shown here is derived from an EMBL/GenBank/DDBJ whole genome shotgun (WGS) entry which is preliminary data.</text>
</comment>
<organism evidence="2 3">
    <name type="scientific">Gryllus longicercus</name>
    <dbReference type="NCBI Taxonomy" id="2509291"/>
    <lineage>
        <taxon>Eukaryota</taxon>
        <taxon>Metazoa</taxon>
        <taxon>Ecdysozoa</taxon>
        <taxon>Arthropoda</taxon>
        <taxon>Hexapoda</taxon>
        <taxon>Insecta</taxon>
        <taxon>Pterygota</taxon>
        <taxon>Neoptera</taxon>
        <taxon>Polyneoptera</taxon>
        <taxon>Orthoptera</taxon>
        <taxon>Ensifera</taxon>
        <taxon>Gryllidea</taxon>
        <taxon>Grylloidea</taxon>
        <taxon>Gryllidae</taxon>
        <taxon>Gryllinae</taxon>
        <taxon>Gryllus</taxon>
    </lineage>
</organism>
<dbReference type="PANTHER" id="PTHR21580">
    <property type="entry name" value="SHIPPO-1-RELATED"/>
    <property type="match status" value="1"/>
</dbReference>
<evidence type="ECO:0000313" key="3">
    <source>
        <dbReference type="Proteomes" id="UP001378592"/>
    </source>
</evidence>
<protein>
    <submittedName>
        <fullName evidence="2">Uncharacterized protein</fullName>
    </submittedName>
</protein>
<evidence type="ECO:0000313" key="1">
    <source>
        <dbReference type="EMBL" id="KAK7789715.1"/>
    </source>
</evidence>
<dbReference type="Pfam" id="PF07004">
    <property type="entry name" value="SHIPPO-rpt"/>
    <property type="match status" value="5"/>
</dbReference>
<dbReference type="InterPro" id="IPR051291">
    <property type="entry name" value="CIMAP"/>
</dbReference>
<accession>A0AAN9VG76</accession>